<dbReference type="GO" id="GO:0005524">
    <property type="term" value="F:ATP binding"/>
    <property type="evidence" value="ECO:0007669"/>
    <property type="project" value="UniProtKB-UniRule"/>
</dbReference>
<dbReference type="UniPathway" id="UPA00359">
    <property type="reaction ID" value="UER00482"/>
</dbReference>
<accession>A0A2S5RA83</accession>
<dbReference type="HAMAP" id="MF_00409">
    <property type="entry name" value="LpxK"/>
    <property type="match status" value="1"/>
</dbReference>
<evidence type="ECO:0000256" key="1">
    <source>
        <dbReference type="ARBA" id="ARBA00002274"/>
    </source>
</evidence>
<feature type="binding site" evidence="13">
    <location>
        <begin position="52"/>
        <end position="59"/>
    </location>
    <ligand>
        <name>ATP</name>
        <dbReference type="ChEBI" id="CHEBI:30616"/>
    </ligand>
</feature>
<dbReference type="EC" id="2.7.1.130" evidence="3 13"/>
<gene>
    <name evidence="13" type="primary">lpxK</name>
    <name evidence="14" type="ORF">HCUR_00435</name>
</gene>
<dbReference type="Proteomes" id="UP000239425">
    <property type="component" value="Unassembled WGS sequence"/>
</dbReference>
<keyword evidence="15" id="KW-1185">Reference proteome</keyword>
<evidence type="ECO:0000256" key="13">
    <source>
        <dbReference type="HAMAP-Rule" id="MF_00409"/>
    </source>
</evidence>
<evidence type="ECO:0000256" key="5">
    <source>
        <dbReference type="ARBA" id="ARBA00022516"/>
    </source>
</evidence>
<comment type="similarity">
    <text evidence="13">Belongs to the LpxK family.</text>
</comment>
<evidence type="ECO:0000256" key="10">
    <source>
        <dbReference type="ARBA" id="ARBA00022840"/>
    </source>
</evidence>
<dbReference type="PANTHER" id="PTHR42724">
    <property type="entry name" value="TETRAACYLDISACCHARIDE 4'-KINASE"/>
    <property type="match status" value="1"/>
</dbReference>
<dbReference type="GO" id="GO:0005886">
    <property type="term" value="C:plasma membrane"/>
    <property type="evidence" value="ECO:0007669"/>
    <property type="project" value="TreeGrafter"/>
</dbReference>
<dbReference type="GO" id="GO:0009029">
    <property type="term" value="F:lipid-A 4'-kinase activity"/>
    <property type="evidence" value="ECO:0007669"/>
    <property type="project" value="UniProtKB-UniRule"/>
</dbReference>
<proteinExistence type="inferred from homology"/>
<dbReference type="RefSeq" id="WP_165780649.1">
    <property type="nucleotide sequence ID" value="NZ_PHHC01000078.1"/>
</dbReference>
<evidence type="ECO:0000256" key="6">
    <source>
        <dbReference type="ARBA" id="ARBA00022556"/>
    </source>
</evidence>
<reference evidence="14 15" key="1">
    <citation type="submission" date="2017-11" db="EMBL/GenBank/DDBJ databases">
        <title>Comparative genomic analysis of Holospora spp., intranuclear symbionts of paramecia.</title>
        <authorList>
            <person name="Garushyants S.K."/>
            <person name="Beliavskaya A."/>
            <person name="Malko D.B."/>
            <person name="Logacheva M.D."/>
            <person name="Rautian M.S."/>
            <person name="Gelfand M.S."/>
        </authorList>
    </citation>
    <scope>NUCLEOTIDE SEQUENCE [LARGE SCALE GENOMIC DNA]</scope>
    <source>
        <strain evidence="15">02AZ16</strain>
    </source>
</reference>
<dbReference type="NCBIfam" id="TIGR00682">
    <property type="entry name" value="lpxK"/>
    <property type="match status" value="1"/>
</dbReference>
<keyword evidence="8 13" id="KW-0547">Nucleotide-binding</keyword>
<evidence type="ECO:0000256" key="2">
    <source>
        <dbReference type="ARBA" id="ARBA00004870"/>
    </source>
</evidence>
<name>A0A2S5RA83_9PROT</name>
<evidence type="ECO:0000256" key="8">
    <source>
        <dbReference type="ARBA" id="ARBA00022741"/>
    </source>
</evidence>
<dbReference type="GO" id="GO:0009245">
    <property type="term" value="P:lipid A biosynthetic process"/>
    <property type="evidence" value="ECO:0007669"/>
    <property type="project" value="UniProtKB-UniRule"/>
</dbReference>
<dbReference type="AlphaFoldDB" id="A0A2S5RA83"/>
<comment type="catalytic activity">
    <reaction evidence="13">
        <text>a lipid A disaccharide + ATP = a lipid IVA + ADP + H(+)</text>
        <dbReference type="Rhea" id="RHEA:67840"/>
        <dbReference type="ChEBI" id="CHEBI:15378"/>
        <dbReference type="ChEBI" id="CHEBI:30616"/>
        <dbReference type="ChEBI" id="CHEBI:176343"/>
        <dbReference type="ChEBI" id="CHEBI:176425"/>
        <dbReference type="ChEBI" id="CHEBI:456216"/>
        <dbReference type="EC" id="2.7.1.130"/>
    </reaction>
</comment>
<evidence type="ECO:0000256" key="3">
    <source>
        <dbReference type="ARBA" id="ARBA00012071"/>
    </source>
</evidence>
<evidence type="ECO:0000313" key="14">
    <source>
        <dbReference type="EMBL" id="PPE04244.1"/>
    </source>
</evidence>
<keyword evidence="6 13" id="KW-0441">Lipid A biosynthesis</keyword>
<evidence type="ECO:0000256" key="12">
    <source>
        <dbReference type="ARBA" id="ARBA00029757"/>
    </source>
</evidence>
<dbReference type="EMBL" id="PHHC01000078">
    <property type="protein sequence ID" value="PPE04244.1"/>
    <property type="molecule type" value="Genomic_DNA"/>
</dbReference>
<keyword evidence="10 13" id="KW-0067">ATP-binding</keyword>
<dbReference type="PANTHER" id="PTHR42724:SF1">
    <property type="entry name" value="TETRAACYLDISACCHARIDE 4'-KINASE, MITOCHONDRIAL-RELATED"/>
    <property type="match status" value="1"/>
</dbReference>
<dbReference type="InterPro" id="IPR027417">
    <property type="entry name" value="P-loop_NTPase"/>
</dbReference>
<comment type="pathway">
    <text evidence="2 13">Glycolipid biosynthesis; lipid IV(A) biosynthesis; lipid IV(A) from (3R)-3-hydroxytetradecanoyl-[acyl-carrier-protein] and UDP-N-acetyl-alpha-D-glucosamine: step 6/6.</text>
</comment>
<dbReference type="GO" id="GO:0009244">
    <property type="term" value="P:lipopolysaccharide core region biosynthetic process"/>
    <property type="evidence" value="ECO:0007669"/>
    <property type="project" value="TreeGrafter"/>
</dbReference>
<protein>
    <recommendedName>
        <fullName evidence="4 13">Tetraacyldisaccharide 4'-kinase</fullName>
        <ecNumber evidence="3 13">2.7.1.130</ecNumber>
    </recommendedName>
    <alternativeName>
        <fullName evidence="12 13">Lipid A 4'-kinase</fullName>
    </alternativeName>
</protein>
<evidence type="ECO:0000256" key="9">
    <source>
        <dbReference type="ARBA" id="ARBA00022777"/>
    </source>
</evidence>
<dbReference type="SUPFAM" id="SSF52540">
    <property type="entry name" value="P-loop containing nucleoside triphosphate hydrolases"/>
    <property type="match status" value="1"/>
</dbReference>
<comment type="caution">
    <text evidence="14">The sequence shown here is derived from an EMBL/GenBank/DDBJ whole genome shotgun (WGS) entry which is preliminary data.</text>
</comment>
<keyword evidence="5 13" id="KW-0444">Lipid biosynthesis</keyword>
<sequence>MRIPKFWDKNPPKILKGLSILYQAAQCLYEWKRTPSVPFRMKFPVISVGGLTLGGAGKTSCSLALAQWLTSLGYKCIMLTRGYKGQSPGPMWVSEKDTPHSVGEEAWMMAQHFPVFIAKNILQGAQYLHHTLISNENTLIIWDDGHQYPKVHKDLAFIVTNTQQYFGNTWVFPAGPLRESLSGGIKRAHGIICLSPQVPVELPETLSFWTSSCFPVECRASCSLPKNTPVVGFCGLGNPERFWNTLHYCGLTLKAQVTFPDHYFYTSKDEVYLQQVAQNHQAVLITSRKDYVKLSSCMQTLTHQVLQSIVLSLELQKIISEMLKQYNT</sequence>
<keyword evidence="11 13" id="KW-0443">Lipid metabolism</keyword>
<evidence type="ECO:0000313" key="15">
    <source>
        <dbReference type="Proteomes" id="UP000239425"/>
    </source>
</evidence>
<evidence type="ECO:0000256" key="4">
    <source>
        <dbReference type="ARBA" id="ARBA00016436"/>
    </source>
</evidence>
<keyword evidence="9 13" id="KW-0418">Kinase</keyword>
<comment type="function">
    <text evidence="1 13">Transfers the gamma-phosphate of ATP to the 4'-position of a tetraacyldisaccharide 1-phosphate intermediate (termed DS-1-P) to form tetraacyldisaccharide 1,4'-bis-phosphate (lipid IVA).</text>
</comment>
<dbReference type="InterPro" id="IPR003758">
    <property type="entry name" value="LpxK"/>
</dbReference>
<keyword evidence="7 13" id="KW-0808">Transferase</keyword>
<evidence type="ECO:0000256" key="11">
    <source>
        <dbReference type="ARBA" id="ARBA00023098"/>
    </source>
</evidence>
<organism evidence="14 15">
    <name type="scientific">Holospora curviuscula</name>
    <dbReference type="NCBI Taxonomy" id="1082868"/>
    <lineage>
        <taxon>Bacteria</taxon>
        <taxon>Pseudomonadati</taxon>
        <taxon>Pseudomonadota</taxon>
        <taxon>Alphaproteobacteria</taxon>
        <taxon>Holosporales</taxon>
        <taxon>Holosporaceae</taxon>
        <taxon>Holospora</taxon>
    </lineage>
</organism>
<dbReference type="Pfam" id="PF02606">
    <property type="entry name" value="LpxK"/>
    <property type="match status" value="1"/>
</dbReference>
<evidence type="ECO:0000256" key="7">
    <source>
        <dbReference type="ARBA" id="ARBA00022679"/>
    </source>
</evidence>